<dbReference type="PROSITE" id="PS00061">
    <property type="entry name" value="ADH_SHORT"/>
    <property type="match status" value="1"/>
</dbReference>
<evidence type="ECO:0000313" key="5">
    <source>
        <dbReference type="Proteomes" id="UP000095342"/>
    </source>
</evidence>
<evidence type="ECO:0000256" key="3">
    <source>
        <dbReference type="SAM" id="Phobius"/>
    </source>
</evidence>
<dbReference type="Proteomes" id="UP000095342">
    <property type="component" value="Chromosome"/>
</dbReference>
<comment type="similarity">
    <text evidence="1">Belongs to the short-chain dehydrogenases/reductases (SDR) family.</text>
</comment>
<dbReference type="InterPro" id="IPR020904">
    <property type="entry name" value="Sc_DH/Rdtase_CS"/>
</dbReference>
<evidence type="ECO:0000256" key="1">
    <source>
        <dbReference type="ARBA" id="ARBA00006484"/>
    </source>
</evidence>
<accession>A0A1D8K7G2</accession>
<dbReference type="Gene3D" id="3.40.50.720">
    <property type="entry name" value="NAD(P)-binding Rossmann-like Domain"/>
    <property type="match status" value="1"/>
</dbReference>
<keyword evidence="5" id="KW-1185">Reference proteome</keyword>
<dbReference type="NCBIfam" id="NF005489">
    <property type="entry name" value="PRK07102.1"/>
    <property type="match status" value="1"/>
</dbReference>
<dbReference type="Pfam" id="PF00106">
    <property type="entry name" value="adh_short"/>
    <property type="match status" value="1"/>
</dbReference>
<dbReference type="RefSeq" id="WP_070072484.1">
    <property type="nucleotide sequence ID" value="NZ_CP017448.1"/>
</dbReference>
<dbReference type="PANTHER" id="PTHR44196">
    <property type="entry name" value="DEHYDROGENASE/REDUCTASE SDR FAMILY MEMBER 7B"/>
    <property type="match status" value="1"/>
</dbReference>
<feature type="transmembrane region" description="Helical" evidence="3">
    <location>
        <begin position="224"/>
        <end position="241"/>
    </location>
</feature>
<dbReference type="InterPro" id="IPR002347">
    <property type="entry name" value="SDR_fam"/>
</dbReference>
<dbReference type="SUPFAM" id="SSF51735">
    <property type="entry name" value="NAD(P)-binding Rossmann-fold domains"/>
    <property type="match status" value="1"/>
</dbReference>
<name>A0A1D8K7G2_9GAMM</name>
<dbReference type="InterPro" id="IPR036291">
    <property type="entry name" value="NAD(P)-bd_dom_sf"/>
</dbReference>
<evidence type="ECO:0000256" key="2">
    <source>
        <dbReference type="ARBA" id="ARBA00023002"/>
    </source>
</evidence>
<organism evidence="4 5">
    <name type="scientific">Acidihalobacter aeolianus</name>
    <dbReference type="NCBI Taxonomy" id="2792603"/>
    <lineage>
        <taxon>Bacteria</taxon>
        <taxon>Pseudomonadati</taxon>
        <taxon>Pseudomonadota</taxon>
        <taxon>Gammaproteobacteria</taxon>
        <taxon>Chromatiales</taxon>
        <taxon>Ectothiorhodospiraceae</taxon>
        <taxon>Acidihalobacter</taxon>
    </lineage>
</organism>
<dbReference type="PANTHER" id="PTHR44196:SF1">
    <property type="entry name" value="DEHYDROGENASE_REDUCTASE SDR FAMILY MEMBER 7B"/>
    <property type="match status" value="1"/>
</dbReference>
<gene>
    <name evidence="4" type="ORF">BJI67_07350</name>
</gene>
<dbReference type="AlphaFoldDB" id="A0A1D8K7G2"/>
<evidence type="ECO:0000313" key="4">
    <source>
        <dbReference type="EMBL" id="AOV16901.1"/>
    </source>
</evidence>
<keyword evidence="2" id="KW-0560">Oxidoreductase</keyword>
<dbReference type="KEGG" id="aaeo:BJI67_07350"/>
<protein>
    <submittedName>
        <fullName evidence="4">Short-chain dehydrogenase</fullName>
    </submittedName>
</protein>
<dbReference type="PRINTS" id="PR00081">
    <property type="entry name" value="GDHRDH"/>
</dbReference>
<sequence length="246" mass="26637">MTKGVLVVGATSAIASALSRELAAAGYGLYLAARDSDELKRLSTDLRVRYRVPVGYGDFDIEDIGAHEQLLHRAAVELGDIDGVVLAAGMLADSQQMQDDEATAAKILAVNFTAPALLLSRCARALEARRQGFIVGLGSVAGDRGRQSNYTYGAAKGGLALYLQGLRNRLTSSGIHVMTVKPGFVDTAMTYGLPGLFLVATPRAVAADIMRGIKKRRNTLYTPWFWWIIMSLIKAIPEAFFKRMKL</sequence>
<keyword evidence="3" id="KW-1133">Transmembrane helix</keyword>
<dbReference type="EMBL" id="CP017448">
    <property type="protein sequence ID" value="AOV16901.1"/>
    <property type="molecule type" value="Genomic_DNA"/>
</dbReference>
<reference evidence="4 5" key="1">
    <citation type="submission" date="2016-09" db="EMBL/GenBank/DDBJ databases">
        <title>Acidihalobacter prosperus V6 (DSM14174).</title>
        <authorList>
            <person name="Khaleque H.N."/>
            <person name="Ramsay J.P."/>
            <person name="Murphy R.J.T."/>
            <person name="Kaksonen A.H."/>
            <person name="Boxall N.J."/>
            <person name="Watkin E.L.J."/>
        </authorList>
    </citation>
    <scope>NUCLEOTIDE SEQUENCE [LARGE SCALE GENOMIC DNA]</scope>
    <source>
        <strain evidence="4 5">V6</strain>
    </source>
</reference>
<proteinExistence type="inferred from homology"/>
<dbReference type="GO" id="GO:0016020">
    <property type="term" value="C:membrane"/>
    <property type="evidence" value="ECO:0007669"/>
    <property type="project" value="TreeGrafter"/>
</dbReference>
<keyword evidence="3" id="KW-0472">Membrane</keyword>
<dbReference type="GO" id="GO:0016491">
    <property type="term" value="F:oxidoreductase activity"/>
    <property type="evidence" value="ECO:0007669"/>
    <property type="project" value="UniProtKB-KW"/>
</dbReference>
<keyword evidence="3" id="KW-0812">Transmembrane</keyword>